<organism evidence="2 3">
    <name type="scientific">Corynebacterium pseudokroppenstedtii</name>
    <dbReference type="NCBI Taxonomy" id="2804917"/>
    <lineage>
        <taxon>Bacteria</taxon>
        <taxon>Bacillati</taxon>
        <taxon>Actinomycetota</taxon>
        <taxon>Actinomycetes</taxon>
        <taxon>Mycobacteriales</taxon>
        <taxon>Corynebacteriaceae</taxon>
        <taxon>Corynebacterium</taxon>
    </lineage>
</organism>
<dbReference type="EMBL" id="CP137757">
    <property type="protein sequence ID" value="WPF24812.1"/>
    <property type="molecule type" value="Genomic_DNA"/>
</dbReference>
<keyword evidence="1" id="KW-0472">Membrane</keyword>
<evidence type="ECO:0000313" key="2">
    <source>
        <dbReference type="EMBL" id="WPF24812.1"/>
    </source>
</evidence>
<feature type="transmembrane region" description="Helical" evidence="1">
    <location>
        <begin position="70"/>
        <end position="88"/>
    </location>
</feature>
<evidence type="ECO:0000313" key="3">
    <source>
        <dbReference type="Proteomes" id="UP001174314"/>
    </source>
</evidence>
<accession>A0AAU0PY67</accession>
<dbReference type="Proteomes" id="UP001174314">
    <property type="component" value="Chromosome"/>
</dbReference>
<keyword evidence="1" id="KW-0812">Transmembrane</keyword>
<dbReference type="AlphaFoldDB" id="A0AAU0PY67"/>
<name>A0AAU0PY67_9CORY</name>
<dbReference type="KEGG" id="cpsk:Q0N40_09870"/>
<feature type="transmembrane region" description="Helical" evidence="1">
    <location>
        <begin position="31"/>
        <end position="50"/>
    </location>
</feature>
<keyword evidence="1" id="KW-1133">Transmembrane helix</keyword>
<protein>
    <recommendedName>
        <fullName evidence="4">DoxX family membrane protein</fullName>
    </recommendedName>
</protein>
<keyword evidence="3" id="KW-1185">Reference proteome</keyword>
<evidence type="ECO:0008006" key="4">
    <source>
        <dbReference type="Google" id="ProtNLM"/>
    </source>
</evidence>
<evidence type="ECO:0000256" key="1">
    <source>
        <dbReference type="SAM" id="Phobius"/>
    </source>
</evidence>
<feature type="transmembrane region" description="Helical" evidence="1">
    <location>
        <begin position="95"/>
        <end position="115"/>
    </location>
</feature>
<dbReference type="RefSeq" id="WP_221923883.1">
    <property type="nucleotide sequence ID" value="NZ_CP137757.1"/>
</dbReference>
<gene>
    <name evidence="2" type="ORF">Q0N40_09870</name>
</gene>
<sequence length="153" mass="16475">MTKKTLQRRLSRAKKLYAGHAPKKEPVSQKVTRLALGGFMTMAGVSHLAWNRKTFQDQVPSWAPFSEDSVVVGSGLAEIGLGLGLLALPKERRKVGVALAAFYIAIFPGNVGQYAEKNGGFNLDTDGKRLLRLFGQPGLIAAALWAGGLPEKD</sequence>
<dbReference type="PANTHER" id="PTHR36974">
    <property type="entry name" value="MEMBRANE PROTEIN-RELATED"/>
    <property type="match status" value="1"/>
</dbReference>
<dbReference type="PANTHER" id="PTHR36974:SF1">
    <property type="entry name" value="DOXX FAMILY MEMBRANE PROTEIN"/>
    <property type="match status" value="1"/>
</dbReference>
<reference evidence="2 3" key="1">
    <citation type="submission" date="2023-10" db="EMBL/GenBank/DDBJ databases">
        <title>complete genome sequence of Corynebacterium pseudokroppenstedtii P15-C1.</title>
        <authorList>
            <person name="Bruggemann H."/>
            <person name="Poehlein A."/>
        </authorList>
    </citation>
    <scope>NUCLEOTIDE SEQUENCE [LARGE SCALE GENOMIC DNA]</scope>
    <source>
        <strain evidence="2 3">P15_C1</strain>
    </source>
</reference>
<feature type="transmembrane region" description="Helical" evidence="1">
    <location>
        <begin position="130"/>
        <end position="149"/>
    </location>
</feature>
<proteinExistence type="predicted"/>